<sequence>MEFGWSDAHEAYRAKITAFLKKTLPADWDQIALHGPGSDAQTDYSRHFCKLLNDEGMLIPHWPAEYGGEDLDPWQQYVLGEELWAVGEPRGGQYMNVNWVGPVLMKYGTAAQREKYFPPIKAGEALWCQGFSEPSAGSDLASLRTLAVPADGGYRVTGAKVWTSYAGHADRCFLLARVPARDGGPAGKAGIVILLTDMASPGIQVKQIPALIGEGDIHEVFFDDVFVPAEDRLGAEGQAWEIINYALQNERVGIPRYAFSRRILDSTVAQLQEDGRFDDPVFQDRAGRALALTEAARMLVYRVVDSRAHNLPPDAFGNLARWATVNSDNGVNNLLTEYRPEGLLGADPMQQAHHQRAIAAGVASGAAEIQLNLAARRYLDLPSGEQRGL</sequence>
<dbReference type="InterPro" id="IPR009100">
    <property type="entry name" value="AcylCoA_DH/oxidase_NM_dom_sf"/>
</dbReference>
<dbReference type="SUPFAM" id="SSF47203">
    <property type="entry name" value="Acyl-CoA dehydrogenase C-terminal domain-like"/>
    <property type="match status" value="1"/>
</dbReference>
<dbReference type="InterPro" id="IPR006091">
    <property type="entry name" value="Acyl-CoA_Oxase/DH_mid-dom"/>
</dbReference>
<dbReference type="Gene3D" id="1.10.540.10">
    <property type="entry name" value="Acyl-CoA dehydrogenase/oxidase, N-terminal domain"/>
    <property type="match status" value="1"/>
</dbReference>
<dbReference type="PANTHER" id="PTHR43292">
    <property type="entry name" value="ACYL-COA DEHYDROGENASE"/>
    <property type="match status" value="1"/>
</dbReference>
<feature type="domain" description="Acyl-CoA oxidase/dehydrogenase middle" evidence="8">
    <location>
        <begin position="128"/>
        <end position="225"/>
    </location>
</feature>
<evidence type="ECO:0000313" key="11">
    <source>
        <dbReference type="Proteomes" id="UP001220395"/>
    </source>
</evidence>
<dbReference type="Pfam" id="PF02771">
    <property type="entry name" value="Acyl-CoA_dh_N"/>
    <property type="match status" value="1"/>
</dbReference>
<feature type="domain" description="Acyl-CoA dehydrogenase/oxidase N-terminal" evidence="9">
    <location>
        <begin position="6"/>
        <end position="124"/>
    </location>
</feature>
<protein>
    <submittedName>
        <fullName evidence="10">Acyl-CoA dehydrogenase family protein</fullName>
    </submittedName>
</protein>
<dbReference type="InterPro" id="IPR013786">
    <property type="entry name" value="AcylCoA_DH/ox_N"/>
</dbReference>
<dbReference type="Pfam" id="PF00441">
    <property type="entry name" value="Acyl-CoA_dh_1"/>
    <property type="match status" value="1"/>
</dbReference>
<dbReference type="InterPro" id="IPR036250">
    <property type="entry name" value="AcylCo_DH-like_C"/>
</dbReference>
<gene>
    <name evidence="10" type="ORF">PQ455_17975</name>
</gene>
<evidence type="ECO:0000259" key="9">
    <source>
        <dbReference type="Pfam" id="PF02771"/>
    </source>
</evidence>
<name>A0ABY7TML1_9SPHN</name>
<dbReference type="Proteomes" id="UP001220395">
    <property type="component" value="Chromosome"/>
</dbReference>
<evidence type="ECO:0000256" key="1">
    <source>
        <dbReference type="ARBA" id="ARBA00001974"/>
    </source>
</evidence>
<evidence type="ECO:0000256" key="6">
    <source>
        <dbReference type="RuleBase" id="RU362125"/>
    </source>
</evidence>
<reference evidence="10 11" key="1">
    <citation type="submission" date="2023-02" db="EMBL/GenBank/DDBJ databases">
        <title>Genome sequence of Sphingomonas naphthae.</title>
        <authorList>
            <person name="Kim S."/>
            <person name="Heo J."/>
            <person name="Kwon S.-W."/>
        </authorList>
    </citation>
    <scope>NUCLEOTIDE SEQUENCE [LARGE SCALE GENOMIC DNA]</scope>
    <source>
        <strain evidence="10 11">KACC 18716</strain>
    </source>
</reference>
<dbReference type="PANTHER" id="PTHR43292:SF3">
    <property type="entry name" value="ACYL-COA DEHYDROGENASE FADE29"/>
    <property type="match status" value="1"/>
</dbReference>
<comment type="similarity">
    <text evidence="2 6">Belongs to the acyl-CoA dehydrogenase family.</text>
</comment>
<keyword evidence="3 6" id="KW-0285">Flavoprotein</keyword>
<dbReference type="Pfam" id="PF02770">
    <property type="entry name" value="Acyl-CoA_dh_M"/>
    <property type="match status" value="1"/>
</dbReference>
<evidence type="ECO:0000256" key="2">
    <source>
        <dbReference type="ARBA" id="ARBA00009347"/>
    </source>
</evidence>
<dbReference type="Gene3D" id="1.20.140.10">
    <property type="entry name" value="Butyryl-CoA Dehydrogenase, subunit A, domain 3"/>
    <property type="match status" value="1"/>
</dbReference>
<dbReference type="InterPro" id="IPR009075">
    <property type="entry name" value="AcylCo_DH/oxidase_C"/>
</dbReference>
<comment type="cofactor">
    <cofactor evidence="1 6">
        <name>FAD</name>
        <dbReference type="ChEBI" id="CHEBI:57692"/>
    </cofactor>
</comment>
<evidence type="ECO:0000313" key="10">
    <source>
        <dbReference type="EMBL" id="WCT73469.1"/>
    </source>
</evidence>
<keyword evidence="11" id="KW-1185">Reference proteome</keyword>
<dbReference type="EMBL" id="CP117411">
    <property type="protein sequence ID" value="WCT73469.1"/>
    <property type="molecule type" value="Genomic_DNA"/>
</dbReference>
<keyword evidence="5 6" id="KW-0560">Oxidoreductase</keyword>
<accession>A0ABY7TML1</accession>
<evidence type="ECO:0000256" key="5">
    <source>
        <dbReference type="ARBA" id="ARBA00023002"/>
    </source>
</evidence>
<evidence type="ECO:0000256" key="3">
    <source>
        <dbReference type="ARBA" id="ARBA00022630"/>
    </source>
</evidence>
<evidence type="ECO:0000256" key="4">
    <source>
        <dbReference type="ARBA" id="ARBA00022827"/>
    </source>
</evidence>
<organism evidence="10 11">
    <name type="scientific">Sphingomonas naphthae</name>
    <dbReference type="NCBI Taxonomy" id="1813468"/>
    <lineage>
        <taxon>Bacteria</taxon>
        <taxon>Pseudomonadati</taxon>
        <taxon>Pseudomonadota</taxon>
        <taxon>Alphaproteobacteria</taxon>
        <taxon>Sphingomonadales</taxon>
        <taxon>Sphingomonadaceae</taxon>
        <taxon>Sphingomonas</taxon>
    </lineage>
</organism>
<dbReference type="SUPFAM" id="SSF56645">
    <property type="entry name" value="Acyl-CoA dehydrogenase NM domain-like"/>
    <property type="match status" value="1"/>
</dbReference>
<dbReference type="InterPro" id="IPR037069">
    <property type="entry name" value="AcylCoA_DH/ox_N_sf"/>
</dbReference>
<proteinExistence type="inferred from homology"/>
<evidence type="ECO:0000259" key="8">
    <source>
        <dbReference type="Pfam" id="PF02770"/>
    </source>
</evidence>
<dbReference type="InterPro" id="IPR046373">
    <property type="entry name" value="Acyl-CoA_Oxase/DH_mid-dom_sf"/>
</dbReference>
<dbReference type="Gene3D" id="2.40.110.10">
    <property type="entry name" value="Butyryl-CoA Dehydrogenase, subunit A, domain 2"/>
    <property type="match status" value="1"/>
</dbReference>
<keyword evidence="4 6" id="KW-0274">FAD</keyword>
<evidence type="ECO:0000259" key="7">
    <source>
        <dbReference type="Pfam" id="PF00441"/>
    </source>
</evidence>
<feature type="domain" description="Acyl-CoA dehydrogenase/oxidase C-terminal" evidence="7">
    <location>
        <begin position="240"/>
        <end position="378"/>
    </location>
</feature>
<dbReference type="InterPro" id="IPR052161">
    <property type="entry name" value="Mycobact_Acyl-CoA_DH"/>
</dbReference>
<dbReference type="RefSeq" id="WP_273687708.1">
    <property type="nucleotide sequence ID" value="NZ_CP117411.1"/>
</dbReference>